<keyword evidence="3" id="KW-1185">Reference proteome</keyword>
<sequence>MLLLLACVCYCAVLLVVTAGLMHSQPYVNRSGDFLHARQWVLQQQFAVTRLEH</sequence>
<dbReference type="AlphaFoldDB" id="A0A453CTP6"/>
<protein>
    <submittedName>
        <fullName evidence="2">Uncharacterized protein</fullName>
    </submittedName>
</protein>
<organism evidence="2 3">
    <name type="scientific">Aegilops tauschii subsp. strangulata</name>
    <name type="common">Goatgrass</name>
    <dbReference type="NCBI Taxonomy" id="200361"/>
    <lineage>
        <taxon>Eukaryota</taxon>
        <taxon>Viridiplantae</taxon>
        <taxon>Streptophyta</taxon>
        <taxon>Embryophyta</taxon>
        <taxon>Tracheophyta</taxon>
        <taxon>Spermatophyta</taxon>
        <taxon>Magnoliopsida</taxon>
        <taxon>Liliopsida</taxon>
        <taxon>Poales</taxon>
        <taxon>Poaceae</taxon>
        <taxon>BOP clade</taxon>
        <taxon>Pooideae</taxon>
        <taxon>Triticodae</taxon>
        <taxon>Triticeae</taxon>
        <taxon>Triticinae</taxon>
        <taxon>Aegilops</taxon>
    </lineage>
</organism>
<reference evidence="3" key="1">
    <citation type="journal article" date="2014" name="Science">
        <title>Ancient hybridizations among the ancestral genomes of bread wheat.</title>
        <authorList>
            <consortium name="International Wheat Genome Sequencing Consortium,"/>
            <person name="Marcussen T."/>
            <person name="Sandve S.R."/>
            <person name="Heier L."/>
            <person name="Spannagl M."/>
            <person name="Pfeifer M."/>
            <person name="Jakobsen K.S."/>
            <person name="Wulff B.B."/>
            <person name="Steuernagel B."/>
            <person name="Mayer K.F."/>
            <person name="Olsen O.A."/>
        </authorList>
    </citation>
    <scope>NUCLEOTIDE SEQUENCE [LARGE SCALE GENOMIC DNA]</scope>
    <source>
        <strain evidence="3">cv. AL8/78</strain>
    </source>
</reference>
<feature type="signal peptide" evidence="1">
    <location>
        <begin position="1"/>
        <end position="19"/>
    </location>
</feature>
<evidence type="ECO:0000313" key="3">
    <source>
        <dbReference type="Proteomes" id="UP000015105"/>
    </source>
</evidence>
<reference evidence="2" key="3">
    <citation type="journal article" date="2017" name="Nature">
        <title>Genome sequence of the progenitor of the wheat D genome Aegilops tauschii.</title>
        <authorList>
            <person name="Luo M.C."/>
            <person name="Gu Y.Q."/>
            <person name="Puiu D."/>
            <person name="Wang H."/>
            <person name="Twardziok S.O."/>
            <person name="Deal K.R."/>
            <person name="Huo N."/>
            <person name="Zhu T."/>
            <person name="Wang L."/>
            <person name="Wang Y."/>
            <person name="McGuire P.E."/>
            <person name="Liu S."/>
            <person name="Long H."/>
            <person name="Ramasamy R.K."/>
            <person name="Rodriguez J.C."/>
            <person name="Van S.L."/>
            <person name="Yuan L."/>
            <person name="Wang Z."/>
            <person name="Xia Z."/>
            <person name="Xiao L."/>
            <person name="Anderson O.D."/>
            <person name="Ouyang S."/>
            <person name="Liang Y."/>
            <person name="Zimin A.V."/>
            <person name="Pertea G."/>
            <person name="Qi P."/>
            <person name="Bennetzen J.L."/>
            <person name="Dai X."/>
            <person name="Dawson M.W."/>
            <person name="Muller H.G."/>
            <person name="Kugler K."/>
            <person name="Rivarola-Duarte L."/>
            <person name="Spannagl M."/>
            <person name="Mayer K.F.X."/>
            <person name="Lu F.H."/>
            <person name="Bevan M.W."/>
            <person name="Leroy P."/>
            <person name="Li P."/>
            <person name="You F.M."/>
            <person name="Sun Q."/>
            <person name="Liu Z."/>
            <person name="Lyons E."/>
            <person name="Wicker T."/>
            <person name="Salzberg S.L."/>
            <person name="Devos K.M."/>
            <person name="Dvorak J."/>
        </authorList>
    </citation>
    <scope>NUCLEOTIDE SEQUENCE [LARGE SCALE GENOMIC DNA]</scope>
    <source>
        <strain evidence="2">cv. AL8/78</strain>
    </source>
</reference>
<dbReference type="Proteomes" id="UP000015105">
    <property type="component" value="Chromosome 2D"/>
</dbReference>
<evidence type="ECO:0000313" key="2">
    <source>
        <dbReference type="EnsemblPlants" id="AET2Gv20956900.39"/>
    </source>
</evidence>
<evidence type="ECO:0000256" key="1">
    <source>
        <dbReference type="SAM" id="SignalP"/>
    </source>
</evidence>
<accession>A0A453CTP6</accession>
<proteinExistence type="predicted"/>
<reference evidence="2" key="5">
    <citation type="journal article" date="2021" name="G3 (Bethesda)">
        <title>Aegilops tauschii genome assembly Aet v5.0 features greater sequence contiguity and improved annotation.</title>
        <authorList>
            <person name="Wang L."/>
            <person name="Zhu T."/>
            <person name="Rodriguez J.C."/>
            <person name="Deal K.R."/>
            <person name="Dubcovsky J."/>
            <person name="McGuire P.E."/>
            <person name="Lux T."/>
            <person name="Spannagl M."/>
            <person name="Mayer K.F.X."/>
            <person name="Baldrich P."/>
            <person name="Meyers B.C."/>
            <person name="Huo N."/>
            <person name="Gu Y.Q."/>
            <person name="Zhou H."/>
            <person name="Devos K.M."/>
            <person name="Bennetzen J.L."/>
            <person name="Unver T."/>
            <person name="Budak H."/>
            <person name="Gulick P.J."/>
            <person name="Galiba G."/>
            <person name="Kalapos B."/>
            <person name="Nelson D.R."/>
            <person name="Li P."/>
            <person name="You F.M."/>
            <person name="Luo M.C."/>
            <person name="Dvorak J."/>
        </authorList>
    </citation>
    <scope>NUCLEOTIDE SEQUENCE [LARGE SCALE GENOMIC DNA]</scope>
    <source>
        <strain evidence="2">cv. AL8/78</strain>
    </source>
</reference>
<dbReference type="EnsemblPlants" id="AET2Gv20956900.39">
    <property type="protein sequence ID" value="AET2Gv20956900.39"/>
    <property type="gene ID" value="AET2Gv20956900"/>
</dbReference>
<name>A0A453CTP6_AEGTS</name>
<reference evidence="2" key="4">
    <citation type="submission" date="2019-03" db="UniProtKB">
        <authorList>
            <consortium name="EnsemblPlants"/>
        </authorList>
    </citation>
    <scope>IDENTIFICATION</scope>
</reference>
<reference evidence="3" key="2">
    <citation type="journal article" date="2017" name="Nat. Plants">
        <title>The Aegilops tauschii genome reveals multiple impacts of transposons.</title>
        <authorList>
            <person name="Zhao G."/>
            <person name="Zou C."/>
            <person name="Li K."/>
            <person name="Wang K."/>
            <person name="Li T."/>
            <person name="Gao L."/>
            <person name="Zhang X."/>
            <person name="Wang H."/>
            <person name="Yang Z."/>
            <person name="Liu X."/>
            <person name="Jiang W."/>
            <person name="Mao L."/>
            <person name="Kong X."/>
            <person name="Jiao Y."/>
            <person name="Jia J."/>
        </authorList>
    </citation>
    <scope>NUCLEOTIDE SEQUENCE [LARGE SCALE GENOMIC DNA]</scope>
    <source>
        <strain evidence="3">cv. AL8/78</strain>
    </source>
</reference>
<dbReference type="Gramene" id="AET2Gv20956900.39">
    <property type="protein sequence ID" value="AET2Gv20956900.39"/>
    <property type="gene ID" value="AET2Gv20956900"/>
</dbReference>
<feature type="chain" id="PRO_5019516833" evidence="1">
    <location>
        <begin position="20"/>
        <end position="53"/>
    </location>
</feature>
<keyword evidence="1" id="KW-0732">Signal</keyword>